<dbReference type="PANTHER" id="PTHR33392:SF6">
    <property type="entry name" value="POLYISOPRENYL-TEICHOIC ACID--PEPTIDOGLYCAN TEICHOIC ACID TRANSFERASE TAGU"/>
    <property type="match status" value="1"/>
</dbReference>
<dbReference type="EMBL" id="BARV01025699">
    <property type="protein sequence ID" value="GAI46114.1"/>
    <property type="molecule type" value="Genomic_DNA"/>
</dbReference>
<protein>
    <recommendedName>
        <fullName evidence="1">Cell envelope-related transcriptional attenuator domain-containing protein</fullName>
    </recommendedName>
</protein>
<dbReference type="InterPro" id="IPR004474">
    <property type="entry name" value="LytR_CpsA_psr"/>
</dbReference>
<proteinExistence type="predicted"/>
<gene>
    <name evidence="2" type="ORF">S06H3_41659</name>
</gene>
<dbReference type="Gene3D" id="3.40.630.190">
    <property type="entry name" value="LCP protein"/>
    <property type="match status" value="1"/>
</dbReference>
<feature type="non-terminal residue" evidence="2">
    <location>
        <position position="61"/>
    </location>
</feature>
<sequence length="61" mass="6821">MRRVRLEDGKFHKLNAAYSIGKAELVCRTVSALLGIEVPFYITVDYAGFEQLIDQFGGVTL</sequence>
<dbReference type="PANTHER" id="PTHR33392">
    <property type="entry name" value="POLYISOPRENYL-TEICHOIC ACID--PEPTIDOGLYCAN TEICHOIC ACID TRANSFERASE TAGU"/>
    <property type="match status" value="1"/>
</dbReference>
<comment type="caution">
    <text evidence="2">The sequence shown here is derived from an EMBL/GenBank/DDBJ whole genome shotgun (WGS) entry which is preliminary data.</text>
</comment>
<organism evidence="2">
    <name type="scientific">marine sediment metagenome</name>
    <dbReference type="NCBI Taxonomy" id="412755"/>
    <lineage>
        <taxon>unclassified sequences</taxon>
        <taxon>metagenomes</taxon>
        <taxon>ecological metagenomes</taxon>
    </lineage>
</organism>
<dbReference type="AlphaFoldDB" id="X1QS75"/>
<dbReference type="Pfam" id="PF03816">
    <property type="entry name" value="LytR_cpsA_psr"/>
    <property type="match status" value="1"/>
</dbReference>
<evidence type="ECO:0000313" key="2">
    <source>
        <dbReference type="EMBL" id="GAI46114.1"/>
    </source>
</evidence>
<reference evidence="2" key="1">
    <citation type="journal article" date="2014" name="Front. Microbiol.">
        <title>High frequency of phylogenetically diverse reductive dehalogenase-homologous genes in deep subseafloor sedimentary metagenomes.</title>
        <authorList>
            <person name="Kawai M."/>
            <person name="Futagami T."/>
            <person name="Toyoda A."/>
            <person name="Takaki Y."/>
            <person name="Nishi S."/>
            <person name="Hori S."/>
            <person name="Arai W."/>
            <person name="Tsubouchi T."/>
            <person name="Morono Y."/>
            <person name="Uchiyama I."/>
            <person name="Ito T."/>
            <person name="Fujiyama A."/>
            <person name="Inagaki F."/>
            <person name="Takami H."/>
        </authorList>
    </citation>
    <scope>NUCLEOTIDE SEQUENCE</scope>
    <source>
        <strain evidence="2">Expedition CK06-06</strain>
    </source>
</reference>
<feature type="domain" description="Cell envelope-related transcriptional attenuator" evidence="1">
    <location>
        <begin position="4"/>
        <end position="60"/>
    </location>
</feature>
<name>X1QS75_9ZZZZ</name>
<evidence type="ECO:0000259" key="1">
    <source>
        <dbReference type="Pfam" id="PF03816"/>
    </source>
</evidence>
<dbReference type="InterPro" id="IPR050922">
    <property type="entry name" value="LytR/CpsA/Psr_CW_biosynth"/>
</dbReference>
<accession>X1QS75</accession>